<evidence type="ECO:0000313" key="1">
    <source>
        <dbReference type="EMBL" id="TYG94570.1"/>
    </source>
</evidence>
<proteinExistence type="predicted"/>
<dbReference type="EMBL" id="CM017698">
    <property type="protein sequence ID" value="TYG94570.1"/>
    <property type="molecule type" value="Genomic_DNA"/>
</dbReference>
<dbReference type="AlphaFoldDB" id="A0A5D2EM48"/>
<protein>
    <submittedName>
        <fullName evidence="1">Uncharacterized protein</fullName>
    </submittedName>
</protein>
<keyword evidence="2" id="KW-1185">Reference proteome</keyword>
<accession>A0A5D2EM48</accession>
<name>A0A5D2EM48_GOSDA</name>
<sequence>MILSPSLDLSNLLGSRDWRLDFYSTNIHRLYLPFSIDGSRAAGVVLADCNTTSDAAENEDLFGQIFLLWPYHPHRKHTTENSEDLET</sequence>
<dbReference type="Proteomes" id="UP000323506">
    <property type="component" value="Chromosome A11"/>
</dbReference>
<evidence type="ECO:0000313" key="2">
    <source>
        <dbReference type="Proteomes" id="UP000323506"/>
    </source>
</evidence>
<gene>
    <name evidence="1" type="ORF">ES288_A11G198400v1</name>
</gene>
<reference evidence="1 2" key="1">
    <citation type="submission" date="2019-06" db="EMBL/GenBank/DDBJ databases">
        <title>WGS assembly of Gossypium darwinii.</title>
        <authorList>
            <person name="Chen Z.J."/>
            <person name="Sreedasyam A."/>
            <person name="Ando A."/>
            <person name="Song Q."/>
            <person name="De L."/>
            <person name="Hulse-Kemp A."/>
            <person name="Ding M."/>
            <person name="Ye W."/>
            <person name="Kirkbride R."/>
            <person name="Jenkins J."/>
            <person name="Plott C."/>
            <person name="Lovell J."/>
            <person name="Lin Y.-M."/>
            <person name="Vaughn R."/>
            <person name="Liu B."/>
            <person name="Li W."/>
            <person name="Simpson S."/>
            <person name="Scheffler B."/>
            <person name="Saski C."/>
            <person name="Grover C."/>
            <person name="Hu G."/>
            <person name="Conover J."/>
            <person name="Carlson J."/>
            <person name="Shu S."/>
            <person name="Boston L."/>
            <person name="Williams M."/>
            <person name="Peterson D."/>
            <person name="Mcgee K."/>
            <person name="Jones D."/>
            <person name="Wendel J."/>
            <person name="Stelly D."/>
            <person name="Grimwood J."/>
            <person name="Schmutz J."/>
        </authorList>
    </citation>
    <scope>NUCLEOTIDE SEQUENCE [LARGE SCALE GENOMIC DNA]</scope>
    <source>
        <strain evidence="1">1808015.09</strain>
    </source>
</reference>
<organism evidence="1 2">
    <name type="scientific">Gossypium darwinii</name>
    <name type="common">Darwin's cotton</name>
    <name type="synonym">Gossypium barbadense var. darwinii</name>
    <dbReference type="NCBI Taxonomy" id="34276"/>
    <lineage>
        <taxon>Eukaryota</taxon>
        <taxon>Viridiplantae</taxon>
        <taxon>Streptophyta</taxon>
        <taxon>Embryophyta</taxon>
        <taxon>Tracheophyta</taxon>
        <taxon>Spermatophyta</taxon>
        <taxon>Magnoliopsida</taxon>
        <taxon>eudicotyledons</taxon>
        <taxon>Gunneridae</taxon>
        <taxon>Pentapetalae</taxon>
        <taxon>rosids</taxon>
        <taxon>malvids</taxon>
        <taxon>Malvales</taxon>
        <taxon>Malvaceae</taxon>
        <taxon>Malvoideae</taxon>
        <taxon>Gossypium</taxon>
    </lineage>
</organism>